<dbReference type="GeneID" id="39738453"/>
<dbReference type="InterPro" id="IPR046341">
    <property type="entry name" value="SET_dom_sf"/>
</dbReference>
<evidence type="ECO:0000313" key="2">
    <source>
        <dbReference type="EMBL" id="CRH02294.1"/>
    </source>
</evidence>
<dbReference type="SUPFAM" id="SSF82199">
    <property type="entry name" value="SET domain"/>
    <property type="match status" value="1"/>
</dbReference>
<evidence type="ECO:0000256" key="1">
    <source>
        <dbReference type="SAM" id="Phobius"/>
    </source>
</evidence>
<name>A0A1J1HAI8_PLARL</name>
<dbReference type="PANTHER" id="PTHR13271">
    <property type="entry name" value="UNCHARACTERIZED PUTATIVE METHYLTRANSFERASE"/>
    <property type="match status" value="1"/>
</dbReference>
<dbReference type="AlphaFoldDB" id="A0A1J1HAI8"/>
<dbReference type="Proteomes" id="UP000220158">
    <property type="component" value="Chromosome 14"/>
</dbReference>
<proteinExistence type="predicted"/>
<feature type="transmembrane region" description="Helical" evidence="1">
    <location>
        <begin position="6"/>
        <end position="22"/>
    </location>
</feature>
<keyword evidence="1" id="KW-0472">Membrane</keyword>
<reference evidence="2 3" key="1">
    <citation type="submission" date="2015-04" db="EMBL/GenBank/DDBJ databases">
        <authorList>
            <consortium name="Pathogen Informatics"/>
        </authorList>
    </citation>
    <scope>NUCLEOTIDE SEQUENCE [LARGE SCALE GENOMIC DNA]</scope>
    <source>
        <strain evidence="2 3">SGS1</strain>
    </source>
</reference>
<dbReference type="PANTHER" id="PTHR13271:SF137">
    <property type="entry name" value="SET DOMAIN-CONTAINING PROTEIN"/>
    <property type="match status" value="1"/>
</dbReference>
<keyword evidence="3" id="KW-1185">Reference proteome</keyword>
<dbReference type="OMA" id="MHIYSYV"/>
<protein>
    <recommendedName>
        <fullName evidence="4">SET domain-containing protein</fullName>
    </recommendedName>
</protein>
<dbReference type="EMBL" id="LN835309">
    <property type="protein sequence ID" value="CRH02294.1"/>
    <property type="molecule type" value="Genomic_DNA"/>
</dbReference>
<evidence type="ECO:0000313" key="3">
    <source>
        <dbReference type="Proteomes" id="UP000220158"/>
    </source>
</evidence>
<dbReference type="RefSeq" id="XP_028534815.1">
    <property type="nucleotide sequence ID" value="XM_028679064.1"/>
</dbReference>
<dbReference type="OrthoDB" id="441812at2759"/>
<keyword evidence="1" id="KW-1133">Transmembrane helix</keyword>
<accession>A0A1J1HAI8</accession>
<keyword evidence="1" id="KW-0812">Transmembrane</keyword>
<feature type="transmembrane region" description="Helical" evidence="1">
    <location>
        <begin position="286"/>
        <end position="307"/>
    </location>
</feature>
<dbReference type="InterPro" id="IPR050600">
    <property type="entry name" value="SETD3_SETD6_MTase"/>
</dbReference>
<dbReference type="Gene3D" id="3.90.1410.10">
    <property type="entry name" value="set domain protein methyltransferase, domain 1"/>
    <property type="match status" value="1"/>
</dbReference>
<dbReference type="KEGG" id="prel:PRELSG_1402300"/>
<dbReference type="VEuPathDB" id="PlasmoDB:PRELSG_1402300"/>
<sequence>MNKIEIYIQCAILLLNIFLIESKKIYINKRKQISFIKNGHSIYQNDVLIKICRCTKKFKHSFYNVKKKDNVLNLSKNENFINDDLVGNFNKLLECLMNKKNEYISVKNDFTINDLINYFENNLSLHNIKFIHENRNNYGYLNNKIKDFIIENKLEVNKNLELYLNKDNNMENNSTYNEKMTSGDNQILCMRAKKKIRKSEIICSIPSSYIINFDNIINQIKKYVDYFTDSYNVNYIKHIFKNKLEDQISELDSLTILKYDIYQKHTNFLTFIKSPNIYLKYWDIKLTLIIAYIYFISKYINILLYAYNFNNTVFHLLNNICRKNSNNSSKTAKNFLNNNFPNDIKKKHNDKKNTYFDNTLENICYSSLNCINEVNCILKKNVEHELKNHKHFFFYKNYDFYINYIVHKKELSHLPLHFSDSSFFLFNNANIKNIIYFRRQMIHEIVNLYKNDENDNNFFFIDKNIIHKFLFTNNKYYQEIENLKNTNIFKNDLSVPFSKIKNNTSVDVNKLYHFILLNDKHSDIYRHNMNNYQKNNINNEKWINCNFNKEAIHLDNNDKCLNKNLEYFLNSSVFNSSILESFEEFFNYKFLMHVYSYICSHAIKMKNNIIFYNEEKEKKSENNYYILKDNILNSNIKMKQNDKVLEQIHIKECSKYDFNEYEKKEKEGENKFMCLIPLIDVCNHSNFYANSIIKKDMKKRKSSFYSSEDIKYDINKMEFSDCNIQDKKNEHLIKQNKVNKIENENENENETVNISEAYKTKGNMKNNLTNSIIEDIENVHLISTKDIDIDEEITISYGNLSNDLLLLEYGFIDKKSLKVYFKFDVKIIREIILQILGFDKLPLMMLESLEAVKLNLFRKLNVISDGGSVYERFDTTNMENAKITRKKSEILNDYLRKNKYFNEYNIFKMKDRINKFLIDEKIQFADKKNYLYIGGESIVDPILLATIRIIIYDDINHLSKININDLLKWENYLSIYSEMIVLQVLIKLCDEIIYQHFYDINYEEILKEGSIKYSNLKFLQNKFLQLNLFNSDKSINVFQNNNFNIVIHNIMKLKELQNAKLKLTERFNQIKNLLKK</sequence>
<organism evidence="2 3">
    <name type="scientific">Plasmodium relictum</name>
    <dbReference type="NCBI Taxonomy" id="85471"/>
    <lineage>
        <taxon>Eukaryota</taxon>
        <taxon>Sar</taxon>
        <taxon>Alveolata</taxon>
        <taxon>Apicomplexa</taxon>
        <taxon>Aconoidasida</taxon>
        <taxon>Haemosporida</taxon>
        <taxon>Plasmodiidae</taxon>
        <taxon>Plasmodium</taxon>
        <taxon>Plasmodium (Haemamoeba)</taxon>
    </lineage>
</organism>
<dbReference type="GO" id="GO:0016279">
    <property type="term" value="F:protein-lysine N-methyltransferase activity"/>
    <property type="evidence" value="ECO:0007669"/>
    <property type="project" value="TreeGrafter"/>
</dbReference>
<evidence type="ECO:0008006" key="4">
    <source>
        <dbReference type="Google" id="ProtNLM"/>
    </source>
</evidence>
<gene>
    <name evidence="2" type="ORF">PRELSG_1402300</name>
</gene>